<evidence type="ECO:0000256" key="5">
    <source>
        <dbReference type="SAM" id="MobiDB-lite"/>
    </source>
</evidence>
<feature type="chain" id="PRO_5045112293" evidence="6">
    <location>
        <begin position="25"/>
        <end position="163"/>
    </location>
</feature>
<feature type="signal peptide" evidence="6">
    <location>
        <begin position="1"/>
        <end position="24"/>
    </location>
</feature>
<dbReference type="InterPro" id="IPR012899">
    <property type="entry name" value="LTXXQ"/>
</dbReference>
<dbReference type="PANTHER" id="PTHR38102">
    <property type="entry name" value="PERIPLASMIC CHAPERONE SPY"/>
    <property type="match status" value="1"/>
</dbReference>
<reference evidence="8" key="1">
    <citation type="submission" date="2023-09" db="EMBL/GenBank/DDBJ databases">
        <authorList>
            <person name="Li S."/>
            <person name="Li X."/>
            <person name="Zhang C."/>
            <person name="Zhao Z."/>
        </authorList>
    </citation>
    <scope>NUCLEOTIDE SEQUENCE [LARGE SCALE GENOMIC DNA]</scope>
    <source>
        <strain evidence="8">SQ149</strain>
    </source>
</reference>
<organism evidence="7 8">
    <name type="scientific">Thalassotalea psychrophila</name>
    <dbReference type="NCBI Taxonomy" id="3065647"/>
    <lineage>
        <taxon>Bacteria</taxon>
        <taxon>Pseudomonadati</taxon>
        <taxon>Pseudomonadota</taxon>
        <taxon>Gammaproteobacteria</taxon>
        <taxon>Alteromonadales</taxon>
        <taxon>Colwelliaceae</taxon>
        <taxon>Thalassotalea</taxon>
    </lineage>
</organism>
<dbReference type="Proteomes" id="UP001258994">
    <property type="component" value="Chromosome"/>
</dbReference>
<dbReference type="Pfam" id="PF07813">
    <property type="entry name" value="LTXXQ"/>
    <property type="match status" value="1"/>
</dbReference>
<accession>A0ABY9TUS0</accession>
<dbReference type="EMBL" id="CP134145">
    <property type="protein sequence ID" value="WNC72569.1"/>
    <property type="molecule type" value="Genomic_DNA"/>
</dbReference>
<name>A0ABY9TUS0_9GAMM</name>
<dbReference type="PANTHER" id="PTHR38102:SF1">
    <property type="entry name" value="PERIPLASMIC CHAPERONE SPY"/>
    <property type="match status" value="1"/>
</dbReference>
<feature type="region of interest" description="Disordered" evidence="5">
    <location>
        <begin position="138"/>
        <end position="163"/>
    </location>
</feature>
<keyword evidence="4" id="KW-0574">Periplasm</keyword>
<protein>
    <submittedName>
        <fullName evidence="7">Spy/CpxP family protein refolding chaperone</fullName>
    </submittedName>
</protein>
<dbReference type="PIRSF" id="PIRSF034445">
    <property type="entry name" value="CpxP_Spy"/>
    <property type="match status" value="1"/>
</dbReference>
<dbReference type="Gene3D" id="1.20.120.1490">
    <property type="match status" value="1"/>
</dbReference>
<dbReference type="CDD" id="cd09916">
    <property type="entry name" value="CpxP_like"/>
    <property type="match status" value="1"/>
</dbReference>
<evidence type="ECO:0000313" key="8">
    <source>
        <dbReference type="Proteomes" id="UP001258994"/>
    </source>
</evidence>
<proteinExistence type="inferred from homology"/>
<evidence type="ECO:0000256" key="4">
    <source>
        <dbReference type="ARBA" id="ARBA00022764"/>
    </source>
</evidence>
<evidence type="ECO:0000256" key="6">
    <source>
        <dbReference type="SAM" id="SignalP"/>
    </source>
</evidence>
<evidence type="ECO:0000256" key="2">
    <source>
        <dbReference type="ARBA" id="ARBA00008441"/>
    </source>
</evidence>
<keyword evidence="8" id="KW-1185">Reference proteome</keyword>
<comment type="subcellular location">
    <subcellularLocation>
        <location evidence="1">Periplasm</location>
    </subcellularLocation>
</comment>
<evidence type="ECO:0000313" key="7">
    <source>
        <dbReference type="EMBL" id="WNC72569.1"/>
    </source>
</evidence>
<keyword evidence="3 6" id="KW-0732">Signal</keyword>
<gene>
    <name evidence="7" type="ORF">RGQ13_00925</name>
</gene>
<dbReference type="RefSeq" id="WP_348391686.1">
    <property type="nucleotide sequence ID" value="NZ_CP134145.1"/>
</dbReference>
<evidence type="ECO:0000256" key="3">
    <source>
        <dbReference type="ARBA" id="ARBA00022729"/>
    </source>
</evidence>
<sequence length="163" mass="18630">MTKQLSKILLVACTLGALSFNAVAKENGSPHRGGERKDEMHKVITKLDLTDVQKQQVKDIQSAKKQQIQALMAEQGDKKVNREQFNALIQAETFDENAFKLLQQEKAEHQEKVSLISAKSMHQMFQLLTSSQKQQLAELKQQQMEKRQLKKDKKKQQKDNAEG</sequence>
<comment type="similarity">
    <text evidence="2">Belongs to the CpxP/Spy family.</text>
</comment>
<evidence type="ECO:0000256" key="1">
    <source>
        <dbReference type="ARBA" id="ARBA00004418"/>
    </source>
</evidence>
<dbReference type="InterPro" id="IPR052211">
    <property type="entry name" value="Cpx_auxiliary_protein"/>
</dbReference>